<dbReference type="InterPro" id="IPR050745">
    <property type="entry name" value="Multifunctional_regulatory"/>
</dbReference>
<dbReference type="EMBL" id="JAKGAS010000003">
    <property type="protein sequence ID" value="MCF2947830.1"/>
    <property type="molecule type" value="Genomic_DNA"/>
</dbReference>
<keyword evidence="4" id="KW-0732">Signal</keyword>
<keyword evidence="1" id="KW-0677">Repeat</keyword>
<evidence type="ECO:0000256" key="2">
    <source>
        <dbReference type="ARBA" id="ARBA00023043"/>
    </source>
</evidence>
<feature type="repeat" description="ANK" evidence="3">
    <location>
        <begin position="73"/>
        <end position="105"/>
    </location>
</feature>
<feature type="repeat" description="ANK" evidence="3">
    <location>
        <begin position="311"/>
        <end position="343"/>
    </location>
</feature>
<gene>
    <name evidence="5" type="ORF">L0668_06915</name>
</gene>
<dbReference type="RefSeq" id="WP_235311363.1">
    <property type="nucleotide sequence ID" value="NZ_JAKGAS010000003.1"/>
</dbReference>
<dbReference type="PROSITE" id="PS50297">
    <property type="entry name" value="ANK_REP_REGION"/>
    <property type="match status" value="6"/>
</dbReference>
<evidence type="ECO:0000256" key="3">
    <source>
        <dbReference type="PROSITE-ProRule" id="PRU00023"/>
    </source>
</evidence>
<keyword evidence="6" id="KW-1185">Reference proteome</keyword>
<dbReference type="SUPFAM" id="SSF48403">
    <property type="entry name" value="Ankyrin repeat"/>
    <property type="match status" value="1"/>
</dbReference>
<dbReference type="InterPro" id="IPR036770">
    <property type="entry name" value="Ankyrin_rpt-contain_sf"/>
</dbReference>
<feature type="repeat" description="ANK" evidence="3">
    <location>
        <begin position="139"/>
        <end position="171"/>
    </location>
</feature>
<evidence type="ECO:0000313" key="5">
    <source>
        <dbReference type="EMBL" id="MCF2947830.1"/>
    </source>
</evidence>
<dbReference type="PRINTS" id="PR01415">
    <property type="entry name" value="ANKYRIN"/>
</dbReference>
<feature type="repeat" description="ANK" evidence="3">
    <location>
        <begin position="215"/>
        <end position="247"/>
    </location>
</feature>
<organism evidence="5 6">
    <name type="scientific">Paraglaciecola algarum</name>
    <dbReference type="NCBI Taxonomy" id="3050085"/>
    <lineage>
        <taxon>Bacteria</taxon>
        <taxon>Pseudomonadati</taxon>
        <taxon>Pseudomonadota</taxon>
        <taxon>Gammaproteobacteria</taxon>
        <taxon>Alteromonadales</taxon>
        <taxon>Alteromonadaceae</taxon>
        <taxon>Paraglaciecola</taxon>
    </lineage>
</organism>
<feature type="repeat" description="ANK" evidence="3">
    <location>
        <begin position="390"/>
        <end position="422"/>
    </location>
</feature>
<protein>
    <submittedName>
        <fullName evidence="5">Ankyrin repeat domain-containing protein</fullName>
    </submittedName>
</protein>
<dbReference type="Proteomes" id="UP001521137">
    <property type="component" value="Unassembled WGS sequence"/>
</dbReference>
<sequence>MSKNHVKNWLQVACAILLCTTWPTVAEPINPQNVNQQTNDGSTALLRATVANDINKVKQLLSQGAEANINNRYAISPLYVAALNGNAHIAKLLIDAGANTSHKIAGNETILMRAARTGHGDLVKLLIDQQVDIHLVDSRNQNALMWAAAEGHLEVVNILITAGADINAKAQGEFHALAFAARQGHMAVVKAIVEAGFDVNTPMYHDRRGRRFAKSGSSALILAIENGHFELAEYLLTKGADASDLRSGFSPLHTMVEVRKPDIGDNSDFPPKGSGKLTSLEFIEVLIQYGAKVNLQLTKKFNAFGARVNLEGATPLFMAAKTADIPFINILLKHGADPLLTNINNVTPLMMAAGLGTAAADEEAGTEQEAIQLINLLVSLGADVNAVSLTGETAMHGAAYKNFPLVIKHLDQLGANIELWNKKNKKGWTAMLIAQGFRPGNYKPSEKTEQAFKEVMLAKGLTPPKAPSRTQKKVYL</sequence>
<evidence type="ECO:0000313" key="6">
    <source>
        <dbReference type="Proteomes" id="UP001521137"/>
    </source>
</evidence>
<evidence type="ECO:0000256" key="4">
    <source>
        <dbReference type="SAM" id="SignalP"/>
    </source>
</evidence>
<feature type="chain" id="PRO_5046035730" evidence="4">
    <location>
        <begin position="27"/>
        <end position="476"/>
    </location>
</feature>
<feature type="repeat" description="ANK" evidence="3">
    <location>
        <begin position="106"/>
        <end position="138"/>
    </location>
</feature>
<dbReference type="PANTHER" id="PTHR24189">
    <property type="entry name" value="MYOTROPHIN"/>
    <property type="match status" value="1"/>
</dbReference>
<accession>A0ABS9D4Y3</accession>
<dbReference type="Pfam" id="PF00023">
    <property type="entry name" value="Ank"/>
    <property type="match status" value="1"/>
</dbReference>
<dbReference type="Gene3D" id="1.25.40.20">
    <property type="entry name" value="Ankyrin repeat-containing domain"/>
    <property type="match status" value="4"/>
</dbReference>
<dbReference type="PROSITE" id="PS50088">
    <property type="entry name" value="ANK_REPEAT"/>
    <property type="match status" value="7"/>
</dbReference>
<proteinExistence type="predicted"/>
<comment type="caution">
    <text evidence="5">The sequence shown here is derived from an EMBL/GenBank/DDBJ whole genome shotgun (WGS) entry which is preliminary data.</text>
</comment>
<dbReference type="SMART" id="SM00248">
    <property type="entry name" value="ANK"/>
    <property type="match status" value="10"/>
</dbReference>
<keyword evidence="2 3" id="KW-0040">ANK repeat</keyword>
<dbReference type="InterPro" id="IPR002110">
    <property type="entry name" value="Ankyrin_rpt"/>
</dbReference>
<feature type="signal peptide" evidence="4">
    <location>
        <begin position="1"/>
        <end position="26"/>
    </location>
</feature>
<dbReference type="Pfam" id="PF12796">
    <property type="entry name" value="Ank_2"/>
    <property type="match status" value="2"/>
</dbReference>
<name>A0ABS9D4Y3_9ALTE</name>
<evidence type="ECO:0000256" key="1">
    <source>
        <dbReference type="ARBA" id="ARBA00022737"/>
    </source>
</evidence>
<reference evidence="5 6" key="1">
    <citation type="submission" date="2022-01" db="EMBL/GenBank/DDBJ databases">
        <title>Paraglaciecola sp. G1-23.</title>
        <authorList>
            <person name="Jin M.S."/>
            <person name="Han D.M."/>
            <person name="Kim H.M."/>
            <person name="Jeon C.O."/>
        </authorList>
    </citation>
    <scope>NUCLEOTIDE SEQUENCE [LARGE SCALE GENOMIC DNA]</scope>
    <source>
        <strain evidence="5 6">G1-23</strain>
    </source>
</reference>
<feature type="repeat" description="ANK" evidence="3">
    <location>
        <begin position="40"/>
        <end position="72"/>
    </location>
</feature>